<name>A0A4S5E2K9_9MICC</name>
<comment type="caution">
    <text evidence="1">The sequence shown here is derived from an EMBL/GenBank/DDBJ whole genome shotgun (WGS) entry which is preliminary data.</text>
</comment>
<gene>
    <name evidence="1" type="ORF">E8P82_11815</name>
</gene>
<dbReference type="RefSeq" id="WP_136455114.1">
    <property type="nucleotide sequence ID" value="NZ_SSWH01000010.1"/>
</dbReference>
<dbReference type="EMBL" id="SSWH01000010">
    <property type="protein sequence ID" value="THJ65651.1"/>
    <property type="molecule type" value="Genomic_DNA"/>
</dbReference>
<sequence length="102" mass="11500">MSQTPPEAKQAVERILTKANPENEAAHAVIFRAVKICIEAGMNRRQTARYLGVSARRIDKHGQYFRTAKSVRTMFGEAFHSTSIDIPAEDAKAKLIQWAWKS</sequence>
<organism evidence="1 2">
    <name type="scientific">Arthrobacter echini</name>
    <dbReference type="NCBI Taxonomy" id="1529066"/>
    <lineage>
        <taxon>Bacteria</taxon>
        <taxon>Bacillati</taxon>
        <taxon>Actinomycetota</taxon>
        <taxon>Actinomycetes</taxon>
        <taxon>Micrococcales</taxon>
        <taxon>Micrococcaceae</taxon>
        <taxon>Arthrobacter</taxon>
    </lineage>
</organism>
<keyword evidence="2" id="KW-1185">Reference proteome</keyword>
<dbReference type="OrthoDB" id="4944025at2"/>
<dbReference type="AlphaFoldDB" id="A0A4S5E2K9"/>
<evidence type="ECO:0000313" key="1">
    <source>
        <dbReference type="EMBL" id="THJ65651.1"/>
    </source>
</evidence>
<protein>
    <submittedName>
        <fullName evidence="1">Uncharacterized protein</fullName>
    </submittedName>
</protein>
<evidence type="ECO:0000313" key="2">
    <source>
        <dbReference type="Proteomes" id="UP000305233"/>
    </source>
</evidence>
<accession>A0A4S5E2K9</accession>
<reference evidence="1 2" key="1">
    <citation type="submission" date="2019-04" db="EMBL/GenBank/DDBJ databases">
        <authorList>
            <person name="Liu Q."/>
            <person name="Xin Y.-H."/>
        </authorList>
    </citation>
    <scope>NUCLEOTIDE SEQUENCE [LARGE SCALE GENOMIC DNA]</scope>
    <source>
        <strain evidence="1 2">AM23</strain>
    </source>
</reference>
<proteinExistence type="predicted"/>
<dbReference type="Proteomes" id="UP000305233">
    <property type="component" value="Unassembled WGS sequence"/>
</dbReference>